<accession>A0ABY5IMQ6</accession>
<proteinExistence type="predicted"/>
<gene>
    <name evidence="2" type="ORF">NOX80_10360</name>
</gene>
<feature type="signal peptide" evidence="1">
    <location>
        <begin position="1"/>
        <end position="21"/>
    </location>
</feature>
<dbReference type="CDD" id="cd06241">
    <property type="entry name" value="M14-like"/>
    <property type="match status" value="1"/>
</dbReference>
<protein>
    <submittedName>
        <fullName evidence="2">M14 family metallopeptidase</fullName>
    </submittedName>
</protein>
<dbReference type="Proteomes" id="UP001059844">
    <property type="component" value="Chromosome"/>
</dbReference>
<evidence type="ECO:0000313" key="3">
    <source>
        <dbReference type="Proteomes" id="UP001059844"/>
    </source>
</evidence>
<dbReference type="SUPFAM" id="SSF53187">
    <property type="entry name" value="Zn-dependent exopeptidases"/>
    <property type="match status" value="1"/>
</dbReference>
<dbReference type="RefSeq" id="WP_256549703.1">
    <property type="nucleotide sequence ID" value="NZ_CP101751.1"/>
</dbReference>
<dbReference type="EMBL" id="CP101751">
    <property type="protein sequence ID" value="UUC44034.1"/>
    <property type="molecule type" value="Genomic_DNA"/>
</dbReference>
<reference evidence="2" key="1">
    <citation type="submission" date="2022-07" db="EMBL/GenBank/DDBJ databases">
        <title>Isolation, identification, and degradation of a PFOSA degrading strain from sewage treatment plant.</title>
        <authorList>
            <person name="Zhang L."/>
            <person name="Huo Y."/>
        </authorList>
    </citation>
    <scope>NUCLEOTIDE SEQUENCE</scope>
    <source>
        <strain evidence="2">C1</strain>
    </source>
</reference>
<evidence type="ECO:0000256" key="1">
    <source>
        <dbReference type="SAM" id="SignalP"/>
    </source>
</evidence>
<organism evidence="2 3">
    <name type="scientific">Flavobacterium cerinum</name>
    <dbReference type="NCBI Taxonomy" id="2502784"/>
    <lineage>
        <taxon>Bacteria</taxon>
        <taxon>Pseudomonadati</taxon>
        <taxon>Bacteroidota</taxon>
        <taxon>Flavobacteriia</taxon>
        <taxon>Flavobacteriales</taxon>
        <taxon>Flavobacteriaceae</taxon>
        <taxon>Flavobacterium</taxon>
    </lineage>
</organism>
<keyword evidence="1" id="KW-0732">Signal</keyword>
<dbReference type="Gene3D" id="3.40.630.10">
    <property type="entry name" value="Zn peptidases"/>
    <property type="match status" value="1"/>
</dbReference>
<evidence type="ECO:0000313" key="2">
    <source>
        <dbReference type="EMBL" id="UUC44034.1"/>
    </source>
</evidence>
<name>A0ABY5IMQ6_9FLAO</name>
<feature type="chain" id="PRO_5045661372" evidence="1">
    <location>
        <begin position="22"/>
        <end position="578"/>
    </location>
</feature>
<keyword evidence="3" id="KW-1185">Reference proteome</keyword>
<sequence>MNTASRSLLLLFLSSCFSLMAQQKQLTPYEKGNGNQTATYEETIAYYEVLAKSFESISMKTMGLTDSGEPLHIVTYNPEKKFDFNTLQKEKAIILINNGIHPGEPDGIDATMLLFRDLASGKIAAPKNTVIVTIPIYNIGGALNRNATSRVNQNGPEEFGFRGNARNYDLNRDFIKSDTRNARSFAEIFQLVYPDVFIDNHVSNGADYQYTLTYIATHYQKLGGKAGSYFNNEMYPSILKDLQSKKIEPVPYVNIYNKTPENGFAKNMETARFSTGYASLFNSFGAMVETHMLKKYSDRVKVTYEYMLSTLRYTDNNYQTLKKIRKETLEAYKPNEKYTVEWVIDSAKVTQIPFLGYEGKYKPSDVSGKPRLYYDRTKPFRKMIPHYEIYKPKKQVSIPEYYVIPKQWWNVIDLLKLNNIEMKRLQQDSLITVESYRIADYKTGNSAFEGHYSHYNTNVTTTTVAQKFKKGDYLIPTQQKNVKFLLETLEPEAVDSYFNWNFFDAILQQKEYYSPYVFEDVAKQLLIDNPELKKALDEKRKNDPKFESSGDAQLDWVYRNSKYYEKSHMQYPVYRIIK</sequence>